<accession>A0A4Y2ATR7</accession>
<evidence type="ECO:0000256" key="1">
    <source>
        <dbReference type="SAM" id="MobiDB-lite"/>
    </source>
</evidence>
<dbReference type="EMBL" id="BGPR01000032">
    <property type="protein sequence ID" value="GBL83411.1"/>
    <property type="molecule type" value="Genomic_DNA"/>
</dbReference>
<reference evidence="2 3" key="1">
    <citation type="journal article" date="2019" name="Sci. Rep.">
        <title>Orb-weaving spider Araneus ventricosus genome elucidates the spidroin gene catalogue.</title>
        <authorList>
            <person name="Kono N."/>
            <person name="Nakamura H."/>
            <person name="Ohtoshi R."/>
            <person name="Moran D.A.P."/>
            <person name="Shinohara A."/>
            <person name="Yoshida Y."/>
            <person name="Fujiwara M."/>
            <person name="Mori M."/>
            <person name="Tomita M."/>
            <person name="Arakawa K."/>
        </authorList>
    </citation>
    <scope>NUCLEOTIDE SEQUENCE [LARGE SCALE GENOMIC DNA]</scope>
</reference>
<evidence type="ECO:0000313" key="3">
    <source>
        <dbReference type="Proteomes" id="UP000499080"/>
    </source>
</evidence>
<proteinExistence type="predicted"/>
<protein>
    <submittedName>
        <fullName evidence="2">Uncharacterized protein</fullName>
    </submittedName>
</protein>
<organism evidence="2 3">
    <name type="scientific">Araneus ventricosus</name>
    <name type="common">Orbweaver spider</name>
    <name type="synonym">Epeira ventricosa</name>
    <dbReference type="NCBI Taxonomy" id="182803"/>
    <lineage>
        <taxon>Eukaryota</taxon>
        <taxon>Metazoa</taxon>
        <taxon>Ecdysozoa</taxon>
        <taxon>Arthropoda</taxon>
        <taxon>Chelicerata</taxon>
        <taxon>Arachnida</taxon>
        <taxon>Araneae</taxon>
        <taxon>Araneomorphae</taxon>
        <taxon>Entelegynae</taxon>
        <taxon>Araneoidea</taxon>
        <taxon>Araneidae</taxon>
        <taxon>Araneus</taxon>
    </lineage>
</organism>
<name>A0A4Y2ATR7_ARAVE</name>
<feature type="region of interest" description="Disordered" evidence="1">
    <location>
        <begin position="38"/>
        <end position="57"/>
    </location>
</feature>
<evidence type="ECO:0000313" key="2">
    <source>
        <dbReference type="EMBL" id="GBL83411.1"/>
    </source>
</evidence>
<dbReference type="Proteomes" id="UP000499080">
    <property type="component" value="Unassembled WGS sequence"/>
</dbReference>
<dbReference type="AlphaFoldDB" id="A0A4Y2ATR7"/>
<gene>
    <name evidence="2" type="ORF">AVEN_110712_1</name>
</gene>
<comment type="caution">
    <text evidence="2">The sequence shown here is derived from an EMBL/GenBank/DDBJ whole genome shotgun (WGS) entry which is preliminary data.</text>
</comment>
<keyword evidence="3" id="KW-1185">Reference proteome</keyword>
<sequence length="135" mass="15436">MYAGLVLVKSFKIKHPFPVEVRRRTCRLRQITPFQTYNVTSHPPSARTDKQTVSHSKCKGSILVPPRLVNVQQAPYTADQRNRVSNLETCGPESETLPLVHRGLSRKRGVEGWIASVRDRANYQEDPRRSTPKEE</sequence>